<evidence type="ECO:0000256" key="3">
    <source>
        <dbReference type="ARBA" id="ARBA00023139"/>
    </source>
</evidence>
<dbReference type="Proteomes" id="UP000014115">
    <property type="component" value="Unassembled WGS sequence"/>
</dbReference>
<gene>
    <name evidence="6" type="primary">lptE</name>
    <name evidence="7" type="ORF">A10D4_09364</name>
</gene>
<dbReference type="GO" id="GO:0009279">
    <property type="term" value="C:cell outer membrane"/>
    <property type="evidence" value="ECO:0007669"/>
    <property type="project" value="UniProtKB-SubCell"/>
</dbReference>
<comment type="caution">
    <text evidence="7">The sequence shown here is derived from an EMBL/GenBank/DDBJ whole genome shotgun (WGS) entry which is preliminary data.</text>
</comment>
<evidence type="ECO:0000313" key="7">
    <source>
        <dbReference type="EMBL" id="EKE82802.1"/>
    </source>
</evidence>
<comment type="function">
    <text evidence="6">Together with LptD, is involved in the assembly of lipopolysaccharide (LPS) at the surface of the outer membrane. Required for the proper assembly of LptD. Binds LPS and may serve as the LPS recognition site at the outer membrane.</text>
</comment>
<dbReference type="GO" id="GO:0015920">
    <property type="term" value="P:lipopolysaccharide transport"/>
    <property type="evidence" value="ECO:0007669"/>
    <property type="project" value="TreeGrafter"/>
</dbReference>
<dbReference type="Gene3D" id="3.30.160.150">
    <property type="entry name" value="Lipoprotein like domain"/>
    <property type="match status" value="1"/>
</dbReference>
<dbReference type="Pfam" id="PF04390">
    <property type="entry name" value="LptE"/>
    <property type="match status" value="1"/>
</dbReference>
<dbReference type="GO" id="GO:1990351">
    <property type="term" value="C:transporter complex"/>
    <property type="evidence" value="ECO:0007669"/>
    <property type="project" value="TreeGrafter"/>
</dbReference>
<dbReference type="PROSITE" id="PS51257">
    <property type="entry name" value="PROKAR_LIPOPROTEIN"/>
    <property type="match status" value="1"/>
</dbReference>
<dbReference type="GO" id="GO:0001530">
    <property type="term" value="F:lipopolysaccharide binding"/>
    <property type="evidence" value="ECO:0007669"/>
    <property type="project" value="TreeGrafter"/>
</dbReference>
<keyword evidence="3 6" id="KW-0564">Palmitate</keyword>
<keyword evidence="8" id="KW-1185">Reference proteome</keyword>
<dbReference type="InterPro" id="IPR007485">
    <property type="entry name" value="LPS_assembly_LptE"/>
</dbReference>
<proteinExistence type="inferred from homology"/>
<dbReference type="PATRIC" id="fig|740709.3.peg.1895"/>
<dbReference type="STRING" id="740709.A10D4_09364"/>
<evidence type="ECO:0000256" key="2">
    <source>
        <dbReference type="ARBA" id="ARBA00023136"/>
    </source>
</evidence>
<evidence type="ECO:0000256" key="1">
    <source>
        <dbReference type="ARBA" id="ARBA00022729"/>
    </source>
</evidence>
<comment type="subcellular location">
    <subcellularLocation>
        <location evidence="6">Cell outer membrane</location>
        <topology evidence="6">Lipid-anchor</topology>
    </subcellularLocation>
</comment>
<dbReference type="HAMAP" id="MF_01186">
    <property type="entry name" value="LPS_assembly_LptE"/>
    <property type="match status" value="1"/>
</dbReference>
<evidence type="ECO:0000256" key="6">
    <source>
        <dbReference type="HAMAP-Rule" id="MF_01186"/>
    </source>
</evidence>
<comment type="similarity">
    <text evidence="6">Belongs to the LptE lipoprotein family.</text>
</comment>
<dbReference type="EMBL" id="AMRG01000011">
    <property type="protein sequence ID" value="EKE82802.1"/>
    <property type="molecule type" value="Genomic_DNA"/>
</dbReference>
<name>K2K892_9GAMM</name>
<dbReference type="GO" id="GO:0043165">
    <property type="term" value="P:Gram-negative-bacterium-type cell outer membrane assembly"/>
    <property type="evidence" value="ECO:0007669"/>
    <property type="project" value="UniProtKB-UniRule"/>
</dbReference>
<accession>K2K892</accession>
<comment type="subunit">
    <text evidence="6">Component of the lipopolysaccharide transport and assembly complex. Interacts with LptD.</text>
</comment>
<evidence type="ECO:0000256" key="4">
    <source>
        <dbReference type="ARBA" id="ARBA00023237"/>
    </source>
</evidence>
<evidence type="ECO:0000313" key="8">
    <source>
        <dbReference type="Proteomes" id="UP000014115"/>
    </source>
</evidence>
<keyword evidence="5 6" id="KW-0449">Lipoprotein</keyword>
<evidence type="ECO:0000256" key="5">
    <source>
        <dbReference type="ARBA" id="ARBA00023288"/>
    </source>
</evidence>
<dbReference type="RefSeq" id="WP_008489155.1">
    <property type="nucleotide sequence ID" value="NZ_AMRG01000011.1"/>
</dbReference>
<organism evidence="7 8">
    <name type="scientific">Idiomarina xiamenensis 10-D-4</name>
    <dbReference type="NCBI Taxonomy" id="740709"/>
    <lineage>
        <taxon>Bacteria</taxon>
        <taxon>Pseudomonadati</taxon>
        <taxon>Pseudomonadota</taxon>
        <taxon>Gammaproteobacteria</taxon>
        <taxon>Alteromonadales</taxon>
        <taxon>Idiomarinaceae</taxon>
        <taxon>Idiomarina</taxon>
    </lineage>
</organism>
<dbReference type="eggNOG" id="COG2980">
    <property type="taxonomic scope" value="Bacteria"/>
</dbReference>
<dbReference type="PANTHER" id="PTHR38098">
    <property type="entry name" value="LPS-ASSEMBLY LIPOPROTEIN LPTE"/>
    <property type="match status" value="1"/>
</dbReference>
<keyword evidence="1 6" id="KW-0732">Signal</keyword>
<dbReference type="PANTHER" id="PTHR38098:SF1">
    <property type="entry name" value="LPS-ASSEMBLY LIPOPROTEIN LPTE"/>
    <property type="match status" value="1"/>
</dbReference>
<sequence length="169" mass="19626">MLRMTSVIHWRWLSLTTLSLVLLSACGFQLRNNYHLPEQLQHVYVQGSQFNQLLKTLKQRLVIAGAEISDNAQHETQLRILNDTLDRRTLSLFESGQVAEYELIYRVQYELVVANKEPVAGEVEVFRDYQDDPNFALAKTREREILVSEMRQDAANRIIYQLISSLSDD</sequence>
<keyword evidence="4 6" id="KW-0998">Cell outer membrane</keyword>
<protein>
    <recommendedName>
        <fullName evidence="6">LPS-assembly lipoprotein LptE</fullName>
    </recommendedName>
</protein>
<keyword evidence="2 6" id="KW-0472">Membrane</keyword>
<reference evidence="7 8" key="1">
    <citation type="journal article" date="2012" name="J. Bacteriol.">
        <title>Genome Sequence of Idiomarina xiamenensis Type Strain 10-D-4.</title>
        <authorList>
            <person name="Lai Q."/>
            <person name="Wang L."/>
            <person name="Wang W."/>
            <person name="Shao Z."/>
        </authorList>
    </citation>
    <scope>NUCLEOTIDE SEQUENCE [LARGE SCALE GENOMIC DNA]</scope>
    <source>
        <strain evidence="7 8">10-D-4</strain>
    </source>
</reference>
<dbReference type="AlphaFoldDB" id="K2K892"/>